<name>A0A4Q7Y8U2_9ACTN</name>
<dbReference type="NCBIfam" id="NF033788">
    <property type="entry name" value="HTH_metalloreg"/>
    <property type="match status" value="1"/>
</dbReference>
<dbReference type="EMBL" id="SHKV01000001">
    <property type="protein sequence ID" value="RZU33522.1"/>
    <property type="molecule type" value="Genomic_DNA"/>
</dbReference>
<dbReference type="CDD" id="cd00090">
    <property type="entry name" value="HTH_ARSR"/>
    <property type="match status" value="1"/>
</dbReference>
<evidence type="ECO:0000256" key="2">
    <source>
        <dbReference type="ARBA" id="ARBA00023125"/>
    </source>
</evidence>
<dbReference type="PANTHER" id="PTHR43132:SF8">
    <property type="entry name" value="HTH-TYPE TRANSCRIPTIONAL REGULATOR KMTR"/>
    <property type="match status" value="1"/>
</dbReference>
<dbReference type="PRINTS" id="PR00778">
    <property type="entry name" value="HTHARSR"/>
</dbReference>
<evidence type="ECO:0000256" key="1">
    <source>
        <dbReference type="ARBA" id="ARBA00023015"/>
    </source>
</evidence>
<dbReference type="InterPro" id="IPR051011">
    <property type="entry name" value="Metal_resp_trans_reg"/>
</dbReference>
<dbReference type="SMART" id="SM00418">
    <property type="entry name" value="HTH_ARSR"/>
    <property type="match status" value="1"/>
</dbReference>
<dbReference type="InterPro" id="IPR011991">
    <property type="entry name" value="ArsR-like_HTH"/>
</dbReference>
<evidence type="ECO:0000313" key="6">
    <source>
        <dbReference type="Proteomes" id="UP000292507"/>
    </source>
</evidence>
<feature type="domain" description="HTH arsR-type" evidence="4">
    <location>
        <begin position="26"/>
        <end position="120"/>
    </location>
</feature>
<dbReference type="Proteomes" id="UP000292507">
    <property type="component" value="Unassembled WGS sequence"/>
</dbReference>
<dbReference type="GO" id="GO:0003677">
    <property type="term" value="F:DNA binding"/>
    <property type="evidence" value="ECO:0007669"/>
    <property type="project" value="UniProtKB-KW"/>
</dbReference>
<dbReference type="Gene3D" id="1.10.10.10">
    <property type="entry name" value="Winged helix-like DNA-binding domain superfamily/Winged helix DNA-binding domain"/>
    <property type="match status" value="1"/>
</dbReference>
<dbReference type="InterPro" id="IPR036388">
    <property type="entry name" value="WH-like_DNA-bd_sf"/>
</dbReference>
<protein>
    <submittedName>
        <fullName evidence="5">DNA-binding transcriptional ArsR family regulator</fullName>
    </submittedName>
</protein>
<proteinExistence type="predicted"/>
<keyword evidence="3" id="KW-0804">Transcription</keyword>
<keyword evidence="2 5" id="KW-0238">DNA-binding</keyword>
<reference evidence="5 6" key="1">
    <citation type="submission" date="2019-02" db="EMBL/GenBank/DDBJ databases">
        <title>Sequencing the genomes of 1000 actinobacteria strains.</title>
        <authorList>
            <person name="Klenk H.-P."/>
        </authorList>
    </citation>
    <scope>NUCLEOTIDE SEQUENCE [LARGE SCALE GENOMIC DNA]</scope>
    <source>
        <strain evidence="5 6">DSM 44509</strain>
    </source>
</reference>
<dbReference type="Pfam" id="PF01022">
    <property type="entry name" value="HTH_5"/>
    <property type="match status" value="1"/>
</dbReference>
<sequence length="135" mass="14469">MRRCSVDVSRYDSAVVHRGIEHFDMPEPAAVRRAAEALRMLGDPTRVNILWALMQGETSVACLAELAGTSATAVSQHLSKLRLAGLVTNRREGAFVIYALADEHVRTLLRQALTHADCPGGHRTPAAAEAAPATG</sequence>
<keyword evidence="6" id="KW-1185">Reference proteome</keyword>
<keyword evidence="1" id="KW-0805">Transcription regulation</keyword>
<dbReference type="GO" id="GO:0003700">
    <property type="term" value="F:DNA-binding transcription factor activity"/>
    <property type="evidence" value="ECO:0007669"/>
    <property type="project" value="InterPro"/>
</dbReference>
<dbReference type="InterPro" id="IPR036390">
    <property type="entry name" value="WH_DNA-bd_sf"/>
</dbReference>
<evidence type="ECO:0000259" key="4">
    <source>
        <dbReference type="PROSITE" id="PS50987"/>
    </source>
</evidence>
<dbReference type="PROSITE" id="PS50987">
    <property type="entry name" value="HTH_ARSR_2"/>
    <property type="match status" value="1"/>
</dbReference>
<dbReference type="InterPro" id="IPR001845">
    <property type="entry name" value="HTH_ArsR_DNA-bd_dom"/>
</dbReference>
<accession>A0A4Q7Y8U2</accession>
<organism evidence="5 6">
    <name type="scientific">Blastococcus saxobsidens</name>
    <dbReference type="NCBI Taxonomy" id="138336"/>
    <lineage>
        <taxon>Bacteria</taxon>
        <taxon>Bacillati</taxon>
        <taxon>Actinomycetota</taxon>
        <taxon>Actinomycetes</taxon>
        <taxon>Geodermatophilales</taxon>
        <taxon>Geodermatophilaceae</taxon>
        <taxon>Blastococcus</taxon>
    </lineage>
</organism>
<evidence type="ECO:0000256" key="3">
    <source>
        <dbReference type="ARBA" id="ARBA00023163"/>
    </source>
</evidence>
<dbReference type="SUPFAM" id="SSF46785">
    <property type="entry name" value="Winged helix' DNA-binding domain"/>
    <property type="match status" value="1"/>
</dbReference>
<comment type="caution">
    <text evidence="5">The sequence shown here is derived from an EMBL/GenBank/DDBJ whole genome shotgun (WGS) entry which is preliminary data.</text>
</comment>
<dbReference type="PANTHER" id="PTHR43132">
    <property type="entry name" value="ARSENICAL RESISTANCE OPERON REPRESSOR ARSR-RELATED"/>
    <property type="match status" value="1"/>
</dbReference>
<gene>
    <name evidence="5" type="ORF">BKA19_3254</name>
</gene>
<dbReference type="AlphaFoldDB" id="A0A4Q7Y8U2"/>
<evidence type="ECO:0000313" key="5">
    <source>
        <dbReference type="EMBL" id="RZU33522.1"/>
    </source>
</evidence>